<evidence type="ECO:0000313" key="2">
    <source>
        <dbReference type="Proteomes" id="UP000075881"/>
    </source>
</evidence>
<dbReference type="AlphaFoldDB" id="A0A182KI76"/>
<evidence type="ECO:0000313" key="1">
    <source>
        <dbReference type="EnsemblMetazoa" id="ACHR014168-PA"/>
    </source>
</evidence>
<reference evidence="2" key="1">
    <citation type="submission" date="2013-03" db="EMBL/GenBank/DDBJ databases">
        <title>The Genome Sequence of Anopheles christyi ACHKN1017.</title>
        <authorList>
            <consortium name="The Broad Institute Genomics Platform"/>
            <person name="Neafsey D.E."/>
            <person name="Besansky N."/>
            <person name="Walker B."/>
            <person name="Young S.K."/>
            <person name="Zeng Q."/>
            <person name="Gargeya S."/>
            <person name="Fitzgerald M."/>
            <person name="Haas B."/>
            <person name="Abouelleil A."/>
            <person name="Allen A.W."/>
            <person name="Alvarado L."/>
            <person name="Arachchi H.M."/>
            <person name="Berlin A.M."/>
            <person name="Chapman S.B."/>
            <person name="Gainer-Dewar J."/>
            <person name="Goldberg J."/>
            <person name="Griggs A."/>
            <person name="Gujja S."/>
            <person name="Hansen M."/>
            <person name="Howarth C."/>
            <person name="Imamovic A."/>
            <person name="Ireland A."/>
            <person name="Larimer J."/>
            <person name="McCowan C."/>
            <person name="Murphy C."/>
            <person name="Pearson M."/>
            <person name="Poon T.W."/>
            <person name="Priest M."/>
            <person name="Roberts A."/>
            <person name="Saif S."/>
            <person name="Shea T."/>
            <person name="Sisk P."/>
            <person name="Sykes S."/>
            <person name="Wortman J."/>
            <person name="Nusbaum C."/>
            <person name="Birren B."/>
        </authorList>
    </citation>
    <scope>NUCLEOTIDE SEQUENCE [LARGE SCALE GENOMIC DNA]</scope>
    <source>
        <strain evidence="2">ACHKN1017</strain>
    </source>
</reference>
<reference evidence="1" key="2">
    <citation type="submission" date="2020-05" db="UniProtKB">
        <authorList>
            <consortium name="EnsemblMetazoa"/>
        </authorList>
    </citation>
    <scope>IDENTIFICATION</scope>
    <source>
        <strain evidence="1">ACHKN1017</strain>
    </source>
</reference>
<dbReference type="VEuPathDB" id="VectorBase:ACHR014168"/>
<organism evidence="1 2">
    <name type="scientific">Anopheles christyi</name>
    <dbReference type="NCBI Taxonomy" id="43041"/>
    <lineage>
        <taxon>Eukaryota</taxon>
        <taxon>Metazoa</taxon>
        <taxon>Ecdysozoa</taxon>
        <taxon>Arthropoda</taxon>
        <taxon>Hexapoda</taxon>
        <taxon>Insecta</taxon>
        <taxon>Pterygota</taxon>
        <taxon>Neoptera</taxon>
        <taxon>Endopterygota</taxon>
        <taxon>Diptera</taxon>
        <taxon>Nematocera</taxon>
        <taxon>Culicoidea</taxon>
        <taxon>Culicidae</taxon>
        <taxon>Anophelinae</taxon>
        <taxon>Anopheles</taxon>
    </lineage>
</organism>
<accession>A0A182KI76</accession>
<dbReference type="EnsemblMetazoa" id="ACHR014168-RA">
    <property type="protein sequence ID" value="ACHR014168-PA"/>
    <property type="gene ID" value="ACHR014168"/>
</dbReference>
<keyword evidence="2" id="KW-1185">Reference proteome</keyword>
<name>A0A182KI76_9DIPT</name>
<protein>
    <submittedName>
        <fullName evidence="1">Uncharacterized protein</fullName>
    </submittedName>
</protein>
<sequence>MYLNRFPFLLLPAYSLVNFGARFSTNAVMPSSRSLVEKVAWKWRRSKRSPSFSDISYAELTASLHRRTISGEKVEIFSPSFTASSTSLSAGTTLLTSPERSASSAVIMLPVRHISIAFDLPIARVVRWVPPAPGIVPSAISGCPNRALSPA</sequence>
<proteinExistence type="predicted"/>
<dbReference type="Proteomes" id="UP000075881">
    <property type="component" value="Unassembled WGS sequence"/>
</dbReference>